<dbReference type="InterPro" id="IPR036514">
    <property type="entry name" value="SGNH_hydro_sf"/>
</dbReference>
<evidence type="ECO:0000313" key="3">
    <source>
        <dbReference type="Proteomes" id="UP000605427"/>
    </source>
</evidence>
<gene>
    <name evidence="2" type="primary">yhbF</name>
    <name evidence="2" type="ORF">GCM10007362_43960</name>
</gene>
<accession>A0ABQ2A7R4</accession>
<dbReference type="Proteomes" id="UP000605427">
    <property type="component" value="Unassembled WGS sequence"/>
</dbReference>
<evidence type="ECO:0000313" key="2">
    <source>
        <dbReference type="EMBL" id="GGH85766.1"/>
    </source>
</evidence>
<organism evidence="2 3">
    <name type="scientific">Saccharibacillus endophyticus</name>
    <dbReference type="NCBI Taxonomy" id="2060666"/>
    <lineage>
        <taxon>Bacteria</taxon>
        <taxon>Bacillati</taxon>
        <taxon>Bacillota</taxon>
        <taxon>Bacilli</taxon>
        <taxon>Bacillales</taxon>
        <taxon>Paenibacillaceae</taxon>
        <taxon>Saccharibacillus</taxon>
    </lineage>
</organism>
<protein>
    <submittedName>
        <fullName evidence="2">Lysophospholipase</fullName>
    </submittedName>
</protein>
<dbReference type="SUPFAM" id="SSF52266">
    <property type="entry name" value="SGNH hydrolase"/>
    <property type="match status" value="1"/>
</dbReference>
<keyword evidence="3" id="KW-1185">Reference proteome</keyword>
<dbReference type="Pfam" id="PF13472">
    <property type="entry name" value="Lipase_GDSL_2"/>
    <property type="match status" value="1"/>
</dbReference>
<dbReference type="InterPro" id="IPR013830">
    <property type="entry name" value="SGNH_hydro"/>
</dbReference>
<dbReference type="InterPro" id="IPR051532">
    <property type="entry name" value="Ester_Hydrolysis_Enzymes"/>
</dbReference>
<evidence type="ECO:0000259" key="1">
    <source>
        <dbReference type="Pfam" id="PF13472"/>
    </source>
</evidence>
<sequence length="222" mass="24936">MTSNLPADHPELAPDKQGKVDAYRILNRYAAKGQTVFAGSSLMEFFPIHELQQTSGKPFTVYNRGVAGFVTRELLASLDACILELAPSRLFINIGTNDLGEPDYAIDGLIERYEEILRRVQEHLPDCRIVLMKYYPVNAETKFPGVDPAGAAEFFSRRNNGTLARANEAVQQLAERLGLEYVDANQGLTDERGNLNEAYTMDGIHMFANGYKIVWDNLQRYL</sequence>
<dbReference type="Gene3D" id="3.40.50.1110">
    <property type="entry name" value="SGNH hydrolase"/>
    <property type="match status" value="1"/>
</dbReference>
<dbReference type="EMBL" id="BMDD01000006">
    <property type="protein sequence ID" value="GGH85766.1"/>
    <property type="molecule type" value="Genomic_DNA"/>
</dbReference>
<feature type="domain" description="SGNH hydrolase-type esterase" evidence="1">
    <location>
        <begin position="52"/>
        <end position="213"/>
    </location>
</feature>
<name>A0ABQ2A7R4_9BACL</name>
<dbReference type="PANTHER" id="PTHR30383:SF5">
    <property type="entry name" value="SGNH HYDROLASE-TYPE ESTERASE DOMAIN-CONTAINING PROTEIN"/>
    <property type="match status" value="1"/>
</dbReference>
<comment type="caution">
    <text evidence="2">The sequence shown here is derived from an EMBL/GenBank/DDBJ whole genome shotgun (WGS) entry which is preliminary data.</text>
</comment>
<proteinExistence type="predicted"/>
<dbReference type="PANTHER" id="PTHR30383">
    <property type="entry name" value="THIOESTERASE 1/PROTEASE 1/LYSOPHOSPHOLIPASE L1"/>
    <property type="match status" value="1"/>
</dbReference>
<dbReference type="RefSeq" id="WP_172246743.1">
    <property type="nucleotide sequence ID" value="NZ_BMDD01000006.1"/>
</dbReference>
<reference evidence="3" key="1">
    <citation type="journal article" date="2019" name="Int. J. Syst. Evol. Microbiol.">
        <title>The Global Catalogue of Microorganisms (GCM) 10K type strain sequencing project: providing services to taxonomists for standard genome sequencing and annotation.</title>
        <authorList>
            <consortium name="The Broad Institute Genomics Platform"/>
            <consortium name="The Broad Institute Genome Sequencing Center for Infectious Disease"/>
            <person name="Wu L."/>
            <person name="Ma J."/>
        </authorList>
    </citation>
    <scope>NUCLEOTIDE SEQUENCE [LARGE SCALE GENOMIC DNA]</scope>
    <source>
        <strain evidence="3">CCM 8702</strain>
    </source>
</reference>